<evidence type="ECO:0000256" key="1">
    <source>
        <dbReference type="PROSITE-ProRule" id="PRU00285"/>
    </source>
</evidence>
<dbReference type="Gene3D" id="2.60.40.790">
    <property type="match status" value="1"/>
</dbReference>
<evidence type="ECO:0000256" key="2">
    <source>
        <dbReference type="RuleBase" id="RU003616"/>
    </source>
</evidence>
<dbReference type="CDD" id="cd06464">
    <property type="entry name" value="ACD_sHsps-like"/>
    <property type="match status" value="1"/>
</dbReference>
<dbReference type="OrthoDB" id="1431247at2759"/>
<proteinExistence type="inferred from homology"/>
<dbReference type="InterPro" id="IPR002068">
    <property type="entry name" value="A-crystallin/Hsp20_dom"/>
</dbReference>
<accession>A0A137P2N2</accession>
<dbReference type="PROSITE" id="PS01031">
    <property type="entry name" value="SHSP"/>
    <property type="match status" value="1"/>
</dbReference>
<dbReference type="InterPro" id="IPR008978">
    <property type="entry name" value="HSP20-like_chaperone"/>
</dbReference>
<organism evidence="4 5">
    <name type="scientific">Conidiobolus coronatus (strain ATCC 28846 / CBS 209.66 / NRRL 28638)</name>
    <name type="common">Delacroixia coronata</name>
    <dbReference type="NCBI Taxonomy" id="796925"/>
    <lineage>
        <taxon>Eukaryota</taxon>
        <taxon>Fungi</taxon>
        <taxon>Fungi incertae sedis</taxon>
        <taxon>Zoopagomycota</taxon>
        <taxon>Entomophthoromycotina</taxon>
        <taxon>Entomophthoromycetes</taxon>
        <taxon>Entomophthorales</taxon>
        <taxon>Ancylistaceae</taxon>
        <taxon>Conidiobolus</taxon>
    </lineage>
</organism>
<dbReference type="Pfam" id="PF00011">
    <property type="entry name" value="HSP20"/>
    <property type="match status" value="1"/>
</dbReference>
<dbReference type="EMBL" id="KQ964540">
    <property type="protein sequence ID" value="KXN69290.1"/>
    <property type="molecule type" value="Genomic_DNA"/>
</dbReference>
<evidence type="ECO:0000259" key="3">
    <source>
        <dbReference type="PROSITE" id="PS01031"/>
    </source>
</evidence>
<evidence type="ECO:0000313" key="5">
    <source>
        <dbReference type="Proteomes" id="UP000070444"/>
    </source>
</evidence>
<keyword evidence="5" id="KW-1185">Reference proteome</keyword>
<reference evidence="4 5" key="1">
    <citation type="journal article" date="2015" name="Genome Biol. Evol.">
        <title>Phylogenomic analyses indicate that early fungi evolved digesting cell walls of algal ancestors of land plants.</title>
        <authorList>
            <person name="Chang Y."/>
            <person name="Wang S."/>
            <person name="Sekimoto S."/>
            <person name="Aerts A.L."/>
            <person name="Choi C."/>
            <person name="Clum A."/>
            <person name="LaButti K.M."/>
            <person name="Lindquist E.A."/>
            <person name="Yee Ngan C."/>
            <person name="Ohm R.A."/>
            <person name="Salamov A.A."/>
            <person name="Grigoriev I.V."/>
            <person name="Spatafora J.W."/>
            <person name="Berbee M.L."/>
        </authorList>
    </citation>
    <scope>NUCLEOTIDE SEQUENCE [LARGE SCALE GENOMIC DNA]</scope>
    <source>
        <strain evidence="4 5">NRRL 28638</strain>
    </source>
</reference>
<name>A0A137P2N2_CONC2</name>
<comment type="similarity">
    <text evidence="1 2">Belongs to the small heat shock protein (HSP20) family.</text>
</comment>
<dbReference type="Proteomes" id="UP000070444">
    <property type="component" value="Unassembled WGS sequence"/>
</dbReference>
<evidence type="ECO:0000313" key="4">
    <source>
        <dbReference type="EMBL" id="KXN69290.1"/>
    </source>
</evidence>
<protein>
    <submittedName>
        <fullName evidence="4">HSP20-like chaperone</fullName>
    </submittedName>
</protein>
<dbReference type="STRING" id="796925.A0A137P2N2"/>
<feature type="domain" description="SHSP" evidence="3">
    <location>
        <begin position="38"/>
        <end position="152"/>
    </location>
</feature>
<gene>
    <name evidence="4" type="ORF">CONCODRAFT_18425</name>
</gene>
<sequence>MSINEKISMSAQTTNVDDRIGAHSCKNFSLNRKIAKFLDVSFGGPTMNMYENLSQVVIELELTGVKLEDIRLDVAPEHSIVVSAVIQKNPKFEGYKLLIDERPFEKYRRRIFLSPHAEAEKMEADFQNGLLTVVIPKHANPHPDPPNPPSPPKY</sequence>
<dbReference type="AlphaFoldDB" id="A0A137P2N2"/>
<dbReference type="SUPFAM" id="SSF49764">
    <property type="entry name" value="HSP20-like chaperones"/>
    <property type="match status" value="1"/>
</dbReference>